<dbReference type="InterPro" id="IPR018197">
    <property type="entry name" value="Glycerate_kinase_RE-like"/>
</dbReference>
<evidence type="ECO:0000256" key="3">
    <source>
        <dbReference type="ARBA" id="ARBA00022777"/>
    </source>
</evidence>
<dbReference type="InterPro" id="IPR018193">
    <property type="entry name" value="Glyc_kinase_flavodox-like_fold"/>
</dbReference>
<dbReference type="OrthoDB" id="9774290at2"/>
<reference evidence="6" key="1">
    <citation type="submission" date="2016-10" db="EMBL/GenBank/DDBJ databases">
        <authorList>
            <person name="Varghese N."/>
            <person name="Submissions S."/>
        </authorList>
    </citation>
    <scope>NUCLEOTIDE SEQUENCE [LARGE SCALE GENOMIC DNA]</scope>
    <source>
        <strain evidence="6">DSM 1551</strain>
    </source>
</reference>
<dbReference type="EMBL" id="FOIN01000003">
    <property type="protein sequence ID" value="SET19497.1"/>
    <property type="molecule type" value="Genomic_DNA"/>
</dbReference>
<evidence type="ECO:0000313" key="6">
    <source>
        <dbReference type="Proteomes" id="UP000198558"/>
    </source>
</evidence>
<accession>A0A1I0CIN2</accession>
<dbReference type="Gene3D" id="3.90.1510.10">
    <property type="entry name" value="Glycerate kinase, domain 2"/>
    <property type="match status" value="1"/>
</dbReference>
<dbReference type="PANTHER" id="PTHR21599">
    <property type="entry name" value="GLYCERATE KINASE"/>
    <property type="match status" value="1"/>
</dbReference>
<keyword evidence="3 4" id="KW-0418">Kinase</keyword>
<dbReference type="Proteomes" id="UP000198558">
    <property type="component" value="Unassembled WGS sequence"/>
</dbReference>
<gene>
    <name evidence="5" type="ORF">SAMN04489758_10372</name>
</gene>
<dbReference type="SUPFAM" id="SSF110738">
    <property type="entry name" value="Glycerate kinase I"/>
    <property type="match status" value="1"/>
</dbReference>
<dbReference type="InterPro" id="IPR036129">
    <property type="entry name" value="Glycerate_kinase_sf"/>
</dbReference>
<dbReference type="Pfam" id="PF02595">
    <property type="entry name" value="Gly_kinase"/>
    <property type="match status" value="1"/>
</dbReference>
<dbReference type="InterPro" id="IPR004381">
    <property type="entry name" value="Glycerate_kinase"/>
</dbReference>
<dbReference type="RefSeq" id="WP_092352143.1">
    <property type="nucleotide sequence ID" value="NZ_FOIN01000003.1"/>
</dbReference>
<dbReference type="GeneID" id="78287528"/>
<evidence type="ECO:0000256" key="2">
    <source>
        <dbReference type="ARBA" id="ARBA00022679"/>
    </source>
</evidence>
<comment type="similarity">
    <text evidence="1 4">Belongs to the glycerate kinase type-1 family.</text>
</comment>
<dbReference type="GO" id="GO:0008887">
    <property type="term" value="F:glycerate kinase activity"/>
    <property type="evidence" value="ECO:0007669"/>
    <property type="project" value="UniProtKB-UniRule"/>
</dbReference>
<protein>
    <submittedName>
        <fullName evidence="5">Glycerate kinase</fullName>
    </submittedName>
</protein>
<dbReference type="Gene3D" id="3.40.50.10350">
    <property type="entry name" value="Glycerate kinase, domain 1"/>
    <property type="match status" value="1"/>
</dbReference>
<dbReference type="PANTHER" id="PTHR21599:SF0">
    <property type="entry name" value="GLYCERATE KINASE"/>
    <property type="match status" value="1"/>
</dbReference>
<evidence type="ECO:0000256" key="1">
    <source>
        <dbReference type="ARBA" id="ARBA00006284"/>
    </source>
</evidence>
<proteinExistence type="inferred from homology"/>
<evidence type="ECO:0000256" key="4">
    <source>
        <dbReference type="PIRNR" id="PIRNR006078"/>
    </source>
</evidence>
<name>A0A1I0CIN2_9FIRM</name>
<dbReference type="NCBIfam" id="TIGR00045">
    <property type="entry name" value="glycerate kinase"/>
    <property type="match status" value="1"/>
</dbReference>
<dbReference type="PIRSF" id="PIRSF006078">
    <property type="entry name" value="GlxK"/>
    <property type="match status" value="1"/>
</dbReference>
<keyword evidence="2 4" id="KW-0808">Transferase</keyword>
<keyword evidence="6" id="KW-1185">Reference proteome</keyword>
<organism evidence="5 6">
    <name type="scientific">Thomasclavelia cocleata</name>
    <dbReference type="NCBI Taxonomy" id="69824"/>
    <lineage>
        <taxon>Bacteria</taxon>
        <taxon>Bacillati</taxon>
        <taxon>Bacillota</taxon>
        <taxon>Erysipelotrichia</taxon>
        <taxon>Erysipelotrichales</taxon>
        <taxon>Coprobacillaceae</taxon>
        <taxon>Thomasclavelia</taxon>
    </lineage>
</organism>
<evidence type="ECO:0000313" key="5">
    <source>
        <dbReference type="EMBL" id="SET19497.1"/>
    </source>
</evidence>
<dbReference type="GO" id="GO:0031388">
    <property type="term" value="P:organic acid phosphorylation"/>
    <property type="evidence" value="ECO:0007669"/>
    <property type="project" value="UniProtKB-UniRule"/>
</dbReference>
<dbReference type="AlphaFoldDB" id="A0A1I0CIN2"/>
<sequence length="382" mass="41096">MKIVIAVDSFKGSLSSIEAGKAIEEGIRRVYLNSEIVVKPLADGGEGTVEALIADLNGKLRTIKVAGPLGEMVDCCYGIIESKTMAVIEMAQSSGLTLVPESKRNPLYTTTYGLGQVIKDAINQGCRRFIIGIGGSATNDGGIGMLQALGFELLDEDGKQVDFGALGLKQLKIIKTSKVLPVIKECDFMIACDVNNPLCGPLGSSYVYGSQKGANKELIVQMDKWLNEYAILSKEICPLANMNYPGAGAAGGLGFAFLTFLNAKLDSGIKLILQEINFEEEVKDANLIITGEGSLDFQTTMGKAPIGVAKLAKKYNLPVIAFAGSISNDANICNNAGINAYFSILRNIVTLPEAMNKERAKENITNTVEQVFRLWKIREDHI</sequence>